<dbReference type="PROSITE" id="PS51371">
    <property type="entry name" value="CBS"/>
    <property type="match status" value="1"/>
</dbReference>
<dbReference type="Pfam" id="PF00571">
    <property type="entry name" value="CBS"/>
    <property type="match status" value="1"/>
</dbReference>
<comment type="caution">
    <text evidence="3">The sequence shown here is derived from an EMBL/GenBank/DDBJ whole genome shotgun (WGS) entry which is preliminary data.</text>
</comment>
<feature type="domain" description="CBS" evidence="2">
    <location>
        <begin position="8"/>
        <end position="66"/>
    </location>
</feature>
<sequence length="68" mass="7348">MVSVANIYSRHLIAATPQTEASRLAATFVEYNVGAIPIVDAKDQLVGIVTRTDLLRLLISGAHIESWA</sequence>
<evidence type="ECO:0000313" key="3">
    <source>
        <dbReference type="EMBL" id="MFC6669738.1"/>
    </source>
</evidence>
<dbReference type="InterPro" id="IPR046342">
    <property type="entry name" value="CBS_dom_sf"/>
</dbReference>
<organism evidence="3 4">
    <name type="scientific">Marinobacterium aestuariivivens</name>
    <dbReference type="NCBI Taxonomy" id="1698799"/>
    <lineage>
        <taxon>Bacteria</taxon>
        <taxon>Pseudomonadati</taxon>
        <taxon>Pseudomonadota</taxon>
        <taxon>Gammaproteobacteria</taxon>
        <taxon>Oceanospirillales</taxon>
        <taxon>Oceanospirillaceae</taxon>
        <taxon>Marinobacterium</taxon>
    </lineage>
</organism>
<dbReference type="Proteomes" id="UP001596422">
    <property type="component" value="Unassembled WGS sequence"/>
</dbReference>
<dbReference type="EMBL" id="JBHSWE010000001">
    <property type="protein sequence ID" value="MFC6669738.1"/>
    <property type="molecule type" value="Genomic_DNA"/>
</dbReference>
<evidence type="ECO:0000256" key="1">
    <source>
        <dbReference type="PROSITE-ProRule" id="PRU00703"/>
    </source>
</evidence>
<keyword evidence="4" id="KW-1185">Reference proteome</keyword>
<evidence type="ECO:0000313" key="4">
    <source>
        <dbReference type="Proteomes" id="UP001596422"/>
    </source>
</evidence>
<gene>
    <name evidence="3" type="ORF">ACFQDL_06285</name>
</gene>
<accession>A0ABW1ZX18</accession>
<reference evidence="4" key="1">
    <citation type="journal article" date="2019" name="Int. J. Syst. Evol. Microbiol.">
        <title>The Global Catalogue of Microorganisms (GCM) 10K type strain sequencing project: providing services to taxonomists for standard genome sequencing and annotation.</title>
        <authorList>
            <consortium name="The Broad Institute Genomics Platform"/>
            <consortium name="The Broad Institute Genome Sequencing Center for Infectious Disease"/>
            <person name="Wu L."/>
            <person name="Ma J."/>
        </authorList>
    </citation>
    <scope>NUCLEOTIDE SEQUENCE [LARGE SCALE GENOMIC DNA]</scope>
    <source>
        <strain evidence="4">NBRC 111756</strain>
    </source>
</reference>
<proteinExistence type="predicted"/>
<dbReference type="SUPFAM" id="SSF54631">
    <property type="entry name" value="CBS-domain pair"/>
    <property type="match status" value="1"/>
</dbReference>
<name>A0ABW1ZX18_9GAMM</name>
<evidence type="ECO:0000259" key="2">
    <source>
        <dbReference type="PROSITE" id="PS51371"/>
    </source>
</evidence>
<dbReference type="InterPro" id="IPR000644">
    <property type="entry name" value="CBS_dom"/>
</dbReference>
<protein>
    <submittedName>
        <fullName evidence="3">HPP family protein</fullName>
    </submittedName>
</protein>
<keyword evidence="1" id="KW-0129">CBS domain</keyword>
<dbReference type="RefSeq" id="WP_379908275.1">
    <property type="nucleotide sequence ID" value="NZ_JBHSWE010000001.1"/>
</dbReference>
<dbReference type="Gene3D" id="3.10.580.10">
    <property type="entry name" value="CBS-domain"/>
    <property type="match status" value="1"/>
</dbReference>
<dbReference type="SMART" id="SM00116">
    <property type="entry name" value="CBS"/>
    <property type="match status" value="1"/>
</dbReference>